<dbReference type="AlphaFoldDB" id="A0A645EWB1"/>
<reference evidence="1" key="1">
    <citation type="submission" date="2019-08" db="EMBL/GenBank/DDBJ databases">
        <authorList>
            <person name="Kucharzyk K."/>
            <person name="Murdoch R.W."/>
            <person name="Higgins S."/>
            <person name="Loffler F."/>
        </authorList>
    </citation>
    <scope>NUCLEOTIDE SEQUENCE</scope>
</reference>
<sequence>MGVEGGRTLESGLGREVHDLAGLVVFDPVPAHPAVCQEHARRVDFQGAVPFVQRHVHNLVGRPQHRRINENVHGAEFLDCELEQRINAVFLRGVALEGICAAFAAGSGHVGHAGFCLFIVAGIGDDHLGAFLNQP</sequence>
<proteinExistence type="predicted"/>
<accession>A0A645EWB1</accession>
<dbReference type="EMBL" id="VSSQ01050672">
    <property type="protein sequence ID" value="MPN04754.1"/>
    <property type="molecule type" value="Genomic_DNA"/>
</dbReference>
<organism evidence="1">
    <name type="scientific">bioreactor metagenome</name>
    <dbReference type="NCBI Taxonomy" id="1076179"/>
    <lineage>
        <taxon>unclassified sequences</taxon>
        <taxon>metagenomes</taxon>
        <taxon>ecological metagenomes</taxon>
    </lineage>
</organism>
<protein>
    <submittedName>
        <fullName evidence="1">Uncharacterized protein</fullName>
    </submittedName>
</protein>
<gene>
    <name evidence="1" type="ORF">SDC9_152001</name>
</gene>
<evidence type="ECO:0000313" key="1">
    <source>
        <dbReference type="EMBL" id="MPN04754.1"/>
    </source>
</evidence>
<comment type="caution">
    <text evidence="1">The sequence shown here is derived from an EMBL/GenBank/DDBJ whole genome shotgun (WGS) entry which is preliminary data.</text>
</comment>
<name>A0A645EWB1_9ZZZZ</name>